<keyword evidence="1" id="KW-1133">Transmembrane helix</keyword>
<dbReference type="AlphaFoldDB" id="A0A9D4B4M5"/>
<accession>A0A9D4B4M5</accession>
<gene>
    <name evidence="2" type="ORF">KIL84_009182</name>
</gene>
<comment type="caution">
    <text evidence="2">The sequence shown here is derived from an EMBL/GenBank/DDBJ whole genome shotgun (WGS) entry which is preliminary data.</text>
</comment>
<evidence type="ECO:0000313" key="3">
    <source>
        <dbReference type="Proteomes" id="UP000827986"/>
    </source>
</evidence>
<evidence type="ECO:0000256" key="1">
    <source>
        <dbReference type="SAM" id="Phobius"/>
    </source>
</evidence>
<keyword evidence="1" id="KW-0812">Transmembrane</keyword>
<protein>
    <submittedName>
        <fullName evidence="2">Uncharacterized protein</fullName>
    </submittedName>
</protein>
<evidence type="ECO:0000313" key="2">
    <source>
        <dbReference type="EMBL" id="KAH1180346.1"/>
    </source>
</evidence>
<keyword evidence="3" id="KW-1185">Reference proteome</keyword>
<keyword evidence="1" id="KW-0472">Membrane</keyword>
<dbReference type="Proteomes" id="UP000827986">
    <property type="component" value="Unassembled WGS sequence"/>
</dbReference>
<reference evidence="2" key="1">
    <citation type="submission" date="2021-09" db="EMBL/GenBank/DDBJ databases">
        <title>The genome of Mauremys mutica provides insights into the evolution of semi-aquatic lifestyle.</title>
        <authorList>
            <person name="Gong S."/>
            <person name="Gao Y."/>
        </authorList>
    </citation>
    <scope>NUCLEOTIDE SEQUENCE</scope>
    <source>
        <strain evidence="2">MM-2020</strain>
        <tissue evidence="2">Muscle</tissue>
    </source>
</reference>
<proteinExistence type="predicted"/>
<feature type="transmembrane region" description="Helical" evidence="1">
    <location>
        <begin position="30"/>
        <end position="59"/>
    </location>
</feature>
<name>A0A9D4B4M5_9SAUR</name>
<sequence length="117" mass="13384">MLHRKVAGPLTVHKEEAPWYEERCRTLKKLLLVGVAFVGSCLVGALFVGGLLALALASFRSYQRSKGQRLLRKRKEYPYQTELQSVVNALMTTEEIQKDERESRIDYNLTTDAPEKE</sequence>
<organism evidence="2 3">
    <name type="scientific">Mauremys mutica</name>
    <name type="common">yellowpond turtle</name>
    <dbReference type="NCBI Taxonomy" id="74926"/>
    <lineage>
        <taxon>Eukaryota</taxon>
        <taxon>Metazoa</taxon>
        <taxon>Chordata</taxon>
        <taxon>Craniata</taxon>
        <taxon>Vertebrata</taxon>
        <taxon>Euteleostomi</taxon>
        <taxon>Archelosauria</taxon>
        <taxon>Testudinata</taxon>
        <taxon>Testudines</taxon>
        <taxon>Cryptodira</taxon>
        <taxon>Durocryptodira</taxon>
        <taxon>Testudinoidea</taxon>
        <taxon>Geoemydidae</taxon>
        <taxon>Geoemydinae</taxon>
        <taxon>Mauremys</taxon>
    </lineage>
</organism>
<dbReference type="EMBL" id="JAHDVG010000470">
    <property type="protein sequence ID" value="KAH1180346.1"/>
    <property type="molecule type" value="Genomic_DNA"/>
</dbReference>